<keyword evidence="1" id="KW-0378">Hydrolase</keyword>
<keyword evidence="7" id="KW-1185">Reference proteome</keyword>
<dbReference type="Gene3D" id="3.20.20.300">
    <property type="entry name" value="Glycoside hydrolase, family 3, N-terminal domain"/>
    <property type="match status" value="1"/>
</dbReference>
<sequence>MKVWKLSALAVLMTAGQALAQSTNVDNSRDIERWPAHISPFKRDPVLEGRIDAMLAKMTAAQKVAQLIQPEIRDITVEDMRRYGFGSFLNGGGSFPDGNRNASLKDWRDLAEKLYRAGLDDSLDGAAIPPLWGTDAVHGHGNVVGATLFPHNIALGATHDPQLVEQLAALTAREVRNSGINWVFAPTVALVSNTRWGRSYESFGQDPNLIRRYAKAYVNGMQGELGKGWLSSTHTLATAKHFIGDGGTLGGEDQGDNPVSEATLVALHAQGYIGAIQAGVQTIMASFSSWQGEKLHGDHYLLTEVLKDRMGFDGLVVGDWNGHGQVPGCSNESCPAAINAGVDILMSAMGHWQPLYDNTLAQVQAGQIPQARLDDAVRRILRVKLRAGLFDGNTPMAGEDPKAKSVASPAHRALARRAVRESLVLLKNEGGLLPLAANAKVLVVGDGADNLAKQAGGWSVTWQGNDTTAADFPGATSIYAGLASALKAGGGEARLSVDGALPAGFKPDLVVAVYGEDPYAEGIGDIDNLEYQRGGKRDLALLKGLKAQGFKVVSVFLSGRPLWVNPELNASDAFVAAWLPGTEGEGVADVLVGTHDAKPRFDVTGRLPFAWPADPADQGSPGPKALFAMGAGLSFEDDGHLARLPEDLPSRHAPPARLALFDRIIKHPWQLVLVKGGKSYPVTGSVWQDGGLEVRNIDWRVQEDARQFVLAGDSKISIRTTFVEDLRRFDPAKTVLTFAANLETLPKDGELALAMICQENCTKAVSLQGQLHQGGWQRYQIPLSCFGLSAAQWGKVTSPFTLEVSKGARLSLADITIGEPQGKEAKTLSCPGS</sequence>
<evidence type="ECO:0000256" key="2">
    <source>
        <dbReference type="SAM" id="SignalP"/>
    </source>
</evidence>
<dbReference type="PANTHER" id="PTHR30620:SF77">
    <property type="entry name" value="LYSOSOMAL BETA GLUCOSIDASE-LIKE"/>
    <property type="match status" value="1"/>
</dbReference>
<evidence type="ECO:0000313" key="6">
    <source>
        <dbReference type="EMBL" id="ROQ29757.1"/>
    </source>
</evidence>
<organism evidence="6 7">
    <name type="scientific">Gallaecimonas pentaromativorans</name>
    <dbReference type="NCBI Taxonomy" id="584787"/>
    <lineage>
        <taxon>Bacteria</taxon>
        <taxon>Pseudomonadati</taxon>
        <taxon>Pseudomonadota</taxon>
        <taxon>Gammaproteobacteria</taxon>
        <taxon>Enterobacterales</taxon>
        <taxon>Gallaecimonadaceae</taxon>
        <taxon>Gallaecimonas</taxon>
    </lineage>
</organism>
<dbReference type="PRINTS" id="PR00133">
    <property type="entry name" value="GLHYDRLASE3"/>
</dbReference>
<proteinExistence type="predicted"/>
<evidence type="ECO:0000256" key="1">
    <source>
        <dbReference type="ARBA" id="ARBA00022801"/>
    </source>
</evidence>
<dbReference type="GO" id="GO:0008422">
    <property type="term" value="F:beta-glucosidase activity"/>
    <property type="evidence" value="ECO:0007669"/>
    <property type="project" value="TreeGrafter"/>
</dbReference>
<dbReference type="Gene3D" id="2.60.120.430">
    <property type="entry name" value="Galactose-binding lectin"/>
    <property type="match status" value="1"/>
</dbReference>
<feature type="chain" id="PRO_5017984951" evidence="2">
    <location>
        <begin position="21"/>
        <end position="833"/>
    </location>
</feature>
<dbReference type="SUPFAM" id="SSF52279">
    <property type="entry name" value="Beta-D-glucan exohydrolase, C-terminal domain"/>
    <property type="match status" value="1"/>
</dbReference>
<dbReference type="RefSeq" id="WP_170164011.1">
    <property type="nucleotide sequence ID" value="NZ_RJUL01000002.1"/>
</dbReference>
<feature type="domain" description="ExoP galactose-binding-like" evidence="5">
    <location>
        <begin position="668"/>
        <end position="817"/>
    </location>
</feature>
<evidence type="ECO:0000259" key="3">
    <source>
        <dbReference type="Pfam" id="PF00933"/>
    </source>
</evidence>
<name>A0A3N1PSL3_9GAMM</name>
<dbReference type="InterPro" id="IPR051915">
    <property type="entry name" value="Cellulose_Degrad_GH3"/>
</dbReference>
<dbReference type="Pfam" id="PF00933">
    <property type="entry name" value="Glyco_hydro_3"/>
    <property type="match status" value="1"/>
</dbReference>
<feature type="signal peptide" evidence="2">
    <location>
        <begin position="1"/>
        <end position="20"/>
    </location>
</feature>
<dbReference type="InterPro" id="IPR036962">
    <property type="entry name" value="Glyco_hydro_3_N_sf"/>
</dbReference>
<keyword evidence="2" id="KW-0732">Signal</keyword>
<feature type="domain" description="Glycoside hydrolase family 3 C-terminal" evidence="4">
    <location>
        <begin position="423"/>
        <end position="634"/>
    </location>
</feature>
<reference evidence="6 7" key="1">
    <citation type="submission" date="2018-11" db="EMBL/GenBank/DDBJ databases">
        <title>Genomic Encyclopedia of Type Strains, Phase IV (KMG-IV): sequencing the most valuable type-strain genomes for metagenomic binning, comparative biology and taxonomic classification.</title>
        <authorList>
            <person name="Goeker M."/>
        </authorList>
    </citation>
    <scope>NUCLEOTIDE SEQUENCE [LARGE SCALE GENOMIC DNA]</scope>
    <source>
        <strain evidence="6 7">DSM 21945</strain>
    </source>
</reference>
<dbReference type="SUPFAM" id="SSF51445">
    <property type="entry name" value="(Trans)glycosidases"/>
    <property type="match status" value="1"/>
</dbReference>
<dbReference type="GO" id="GO:0009251">
    <property type="term" value="P:glucan catabolic process"/>
    <property type="evidence" value="ECO:0007669"/>
    <property type="project" value="TreeGrafter"/>
</dbReference>
<protein>
    <submittedName>
        <fullName evidence="6">Exo-1,4-beta-glucosidase</fullName>
    </submittedName>
</protein>
<dbReference type="PANTHER" id="PTHR30620">
    <property type="entry name" value="PERIPLASMIC BETA-GLUCOSIDASE-RELATED"/>
    <property type="match status" value="1"/>
</dbReference>
<dbReference type="InterPro" id="IPR002772">
    <property type="entry name" value="Glyco_hydro_3_C"/>
</dbReference>
<dbReference type="Proteomes" id="UP000268033">
    <property type="component" value="Unassembled WGS sequence"/>
</dbReference>
<comment type="caution">
    <text evidence="6">The sequence shown here is derived from an EMBL/GenBank/DDBJ whole genome shotgun (WGS) entry which is preliminary data.</text>
</comment>
<gene>
    <name evidence="6" type="ORF">EDC28_102129</name>
</gene>
<dbReference type="STRING" id="584787.GCA_001247655_03059"/>
<dbReference type="InterPro" id="IPR001764">
    <property type="entry name" value="Glyco_hydro_3_N"/>
</dbReference>
<dbReference type="InterPro" id="IPR036881">
    <property type="entry name" value="Glyco_hydro_3_C_sf"/>
</dbReference>
<accession>A0A3N1PSL3</accession>
<dbReference type="InterPro" id="IPR041443">
    <property type="entry name" value="Exop_C"/>
</dbReference>
<dbReference type="EMBL" id="RJUL01000002">
    <property type="protein sequence ID" value="ROQ29757.1"/>
    <property type="molecule type" value="Genomic_DNA"/>
</dbReference>
<evidence type="ECO:0000259" key="5">
    <source>
        <dbReference type="Pfam" id="PF18559"/>
    </source>
</evidence>
<dbReference type="InterPro" id="IPR017853">
    <property type="entry name" value="GH"/>
</dbReference>
<feature type="domain" description="Glycoside hydrolase family 3 N-terminal" evidence="3">
    <location>
        <begin position="61"/>
        <end position="383"/>
    </location>
</feature>
<dbReference type="Pfam" id="PF18559">
    <property type="entry name" value="Exop_C"/>
    <property type="match status" value="1"/>
</dbReference>
<evidence type="ECO:0000313" key="7">
    <source>
        <dbReference type="Proteomes" id="UP000268033"/>
    </source>
</evidence>
<dbReference type="Pfam" id="PF01915">
    <property type="entry name" value="Glyco_hydro_3_C"/>
    <property type="match status" value="1"/>
</dbReference>
<dbReference type="AlphaFoldDB" id="A0A3N1PSL3"/>
<evidence type="ECO:0000259" key="4">
    <source>
        <dbReference type="Pfam" id="PF01915"/>
    </source>
</evidence>
<dbReference type="Gene3D" id="3.40.50.1700">
    <property type="entry name" value="Glycoside hydrolase family 3 C-terminal domain"/>
    <property type="match status" value="1"/>
</dbReference>